<dbReference type="OrthoDB" id="5850074at2759"/>
<evidence type="ECO:0000313" key="2">
    <source>
        <dbReference type="EMBL" id="KJH50866.1"/>
    </source>
</evidence>
<protein>
    <recommendedName>
        <fullName evidence="1">E3 ubiquitin-protein ligase HECW1/2 N-terminal domain-containing protein</fullName>
    </recommendedName>
</protein>
<dbReference type="STRING" id="29172.A0A0D8Y8G5"/>
<accession>A0A0D8Y8G5</accession>
<dbReference type="AlphaFoldDB" id="A0A0D8Y8G5"/>
<evidence type="ECO:0000313" key="3">
    <source>
        <dbReference type="Proteomes" id="UP000053766"/>
    </source>
</evidence>
<keyword evidence="3" id="KW-1185">Reference proteome</keyword>
<gene>
    <name evidence="2" type="ORF">DICVIV_03016</name>
</gene>
<feature type="domain" description="E3 ubiquitin-protein ligase HECW1/2 N-terminal" evidence="1">
    <location>
        <begin position="136"/>
        <end position="239"/>
    </location>
</feature>
<reference evidence="2 3" key="1">
    <citation type="submission" date="2013-11" db="EMBL/GenBank/DDBJ databases">
        <title>Draft genome of the bovine lungworm Dictyocaulus viviparus.</title>
        <authorList>
            <person name="Mitreva M."/>
        </authorList>
    </citation>
    <scope>NUCLEOTIDE SEQUENCE [LARGE SCALE GENOMIC DNA]</scope>
    <source>
        <strain evidence="2 3">HannoverDv2000</strain>
    </source>
</reference>
<dbReference type="InterPro" id="IPR032348">
    <property type="entry name" value="HECW_N"/>
</dbReference>
<dbReference type="Proteomes" id="UP000053766">
    <property type="component" value="Unassembled WGS sequence"/>
</dbReference>
<dbReference type="Pfam" id="PF16562">
    <property type="entry name" value="HECW_N"/>
    <property type="match status" value="1"/>
</dbReference>
<evidence type="ECO:0000259" key="1">
    <source>
        <dbReference type="Pfam" id="PF16562"/>
    </source>
</evidence>
<organism evidence="2 3">
    <name type="scientific">Dictyocaulus viviparus</name>
    <name type="common">Bovine lungworm</name>
    <dbReference type="NCBI Taxonomy" id="29172"/>
    <lineage>
        <taxon>Eukaryota</taxon>
        <taxon>Metazoa</taxon>
        <taxon>Ecdysozoa</taxon>
        <taxon>Nematoda</taxon>
        <taxon>Chromadorea</taxon>
        <taxon>Rhabditida</taxon>
        <taxon>Rhabditina</taxon>
        <taxon>Rhabditomorpha</taxon>
        <taxon>Strongyloidea</taxon>
        <taxon>Metastrongylidae</taxon>
        <taxon>Dictyocaulus</taxon>
    </lineage>
</organism>
<proteinExistence type="predicted"/>
<dbReference type="Gene3D" id="2.60.40.2840">
    <property type="match status" value="1"/>
</dbReference>
<dbReference type="EMBL" id="KN716196">
    <property type="protein sequence ID" value="KJH50866.1"/>
    <property type="molecule type" value="Genomic_DNA"/>
</dbReference>
<sequence>MSEFKQYAIASFERERVKVQQISERWTSSFGPTEQFHEIIIDSIDLDKSFHGCFVTHRVLIDNDVPAQKNRLMKVIIKITNIGCIGIIMEEKLRISYDLLRVIRVTRNTVVLRWYMIVIRRNNTPTVMIPPICDNRLGVSTDLLYIGENLSQVIFVKWKLSHETNMIDWIGLFDSDDDNPLHYHDHKGRGVVGPREGTVAWNVARASLPSTVKNIHFGYVDGLTGVILARSPPIRITDKAQLVVQGEEEKGVL</sequence>
<name>A0A0D8Y8G5_DICVI</name>
<reference evidence="3" key="2">
    <citation type="journal article" date="2016" name="Sci. Rep.">
        <title>Dictyocaulus viviparus genome, variome and transcriptome elucidate lungworm biology and support future intervention.</title>
        <authorList>
            <person name="McNulty S.N."/>
            <person name="Strube C."/>
            <person name="Rosa B.A."/>
            <person name="Martin J.C."/>
            <person name="Tyagi R."/>
            <person name="Choi Y.J."/>
            <person name="Wang Q."/>
            <person name="Hallsworth Pepin K."/>
            <person name="Zhang X."/>
            <person name="Ozersky P."/>
            <person name="Wilson R.K."/>
            <person name="Sternberg P.W."/>
            <person name="Gasser R.B."/>
            <person name="Mitreva M."/>
        </authorList>
    </citation>
    <scope>NUCLEOTIDE SEQUENCE [LARGE SCALE GENOMIC DNA]</scope>
    <source>
        <strain evidence="3">HannoverDv2000</strain>
    </source>
</reference>